<dbReference type="OrthoDB" id="117958at2759"/>
<evidence type="ECO:0000259" key="1">
    <source>
        <dbReference type="Pfam" id="PF07727"/>
    </source>
</evidence>
<dbReference type="CDD" id="cd09272">
    <property type="entry name" value="RNase_HI_RT_Ty1"/>
    <property type="match status" value="1"/>
</dbReference>
<accession>A0A2P4Y8J7</accession>
<organism evidence="2 3">
    <name type="scientific">Phytophthora palmivora</name>
    <dbReference type="NCBI Taxonomy" id="4796"/>
    <lineage>
        <taxon>Eukaryota</taxon>
        <taxon>Sar</taxon>
        <taxon>Stramenopiles</taxon>
        <taxon>Oomycota</taxon>
        <taxon>Peronosporomycetes</taxon>
        <taxon>Peronosporales</taxon>
        <taxon>Peronosporaceae</taxon>
        <taxon>Phytophthora</taxon>
    </lineage>
</organism>
<keyword evidence="3" id="KW-1185">Reference proteome</keyword>
<dbReference type="PANTHER" id="PTHR11439:SF491">
    <property type="entry name" value="INTEGRASE CATALYTIC DOMAIN-CONTAINING PROTEIN"/>
    <property type="match status" value="1"/>
</dbReference>
<proteinExistence type="predicted"/>
<name>A0A2P4Y8J7_9STRA</name>
<dbReference type="AlphaFoldDB" id="A0A2P4Y8J7"/>
<sequence length="387" mass="44424">MWQGDVDSAYLNAKRKIKQYIRNIEGFDYGMYRVDQALYVRSCLYFYTKNSDIAFALIYVEDVVCTSNSEQFKCRLFSALDKKFGFKDMGLLTNYLGIRVRQTNKETILDQEQYARKILKRFDLEVGYSNKCGIPMETNTKLKKCESIGGKQCNHETGKVPYREAVGSLMYLATGTRPDLTFVVGQLGRFAEHPTEQHVGVLKRVKRYLLGTVNKGITYDTRMTCNIGVYLEGHSDSDWVNDLDTRKSTTGYVFTLMGDAISWTSRRQTIVAQSTAEAEYVAACEAAIEGKTLMNILDEMLPEMKRMISLGVDNQSMATNPTFGRRSRHIDLQWHYVREQVRKNELYMLKVKSENNPADLFTKPLAKAKFEILSSRIDMRMRPPRSA</sequence>
<evidence type="ECO:0000313" key="2">
    <source>
        <dbReference type="EMBL" id="POM74137.1"/>
    </source>
</evidence>
<dbReference type="InterPro" id="IPR013103">
    <property type="entry name" value="RVT_2"/>
</dbReference>
<feature type="domain" description="Reverse transcriptase Ty1/copia-type" evidence="1">
    <location>
        <begin position="54"/>
        <end position="137"/>
    </location>
</feature>
<dbReference type="PANTHER" id="PTHR11439">
    <property type="entry name" value="GAG-POL-RELATED RETROTRANSPOSON"/>
    <property type="match status" value="1"/>
</dbReference>
<reference evidence="2 3" key="1">
    <citation type="journal article" date="2017" name="Genome Biol. Evol.">
        <title>Phytophthora megakarya and P. palmivora, closely related causal agents of cacao black pod rot, underwent increases in genome sizes and gene numbers by different mechanisms.</title>
        <authorList>
            <person name="Ali S.S."/>
            <person name="Shao J."/>
            <person name="Lary D.J."/>
            <person name="Kronmiller B."/>
            <person name="Shen D."/>
            <person name="Strem M.D."/>
            <person name="Amoako-Attah I."/>
            <person name="Akrofi A.Y."/>
            <person name="Begoude B.A."/>
            <person name="Ten Hoopen G.M."/>
            <person name="Coulibaly K."/>
            <person name="Kebe B.I."/>
            <person name="Melnick R.L."/>
            <person name="Guiltinan M.J."/>
            <person name="Tyler B.M."/>
            <person name="Meinhardt L.W."/>
            <person name="Bailey B.A."/>
        </authorList>
    </citation>
    <scope>NUCLEOTIDE SEQUENCE [LARGE SCALE GENOMIC DNA]</scope>
    <source>
        <strain evidence="3">sbr112.9</strain>
    </source>
</reference>
<gene>
    <name evidence="2" type="ORF">PHPALM_8950</name>
</gene>
<protein>
    <submittedName>
        <fullName evidence="2">Copiatype Polyprotein</fullName>
    </submittedName>
</protein>
<dbReference type="Proteomes" id="UP000237271">
    <property type="component" value="Unassembled WGS sequence"/>
</dbReference>
<evidence type="ECO:0000313" key="3">
    <source>
        <dbReference type="Proteomes" id="UP000237271"/>
    </source>
</evidence>
<dbReference type="Pfam" id="PF07727">
    <property type="entry name" value="RVT_2"/>
    <property type="match status" value="1"/>
</dbReference>
<comment type="caution">
    <text evidence="2">The sequence shown here is derived from an EMBL/GenBank/DDBJ whole genome shotgun (WGS) entry which is preliminary data.</text>
</comment>
<dbReference type="EMBL" id="NCKW01004925">
    <property type="protein sequence ID" value="POM74137.1"/>
    <property type="molecule type" value="Genomic_DNA"/>
</dbReference>